<evidence type="ECO:0000256" key="3">
    <source>
        <dbReference type="ARBA" id="ARBA00023004"/>
    </source>
</evidence>
<dbReference type="GO" id="GO:0016491">
    <property type="term" value="F:oxidoreductase activity"/>
    <property type="evidence" value="ECO:0007669"/>
    <property type="project" value="UniProtKB-KW"/>
</dbReference>
<evidence type="ECO:0000256" key="1">
    <source>
        <dbReference type="ARBA" id="ARBA00022723"/>
    </source>
</evidence>
<keyword evidence="6" id="KW-1185">Reference proteome</keyword>
<dbReference type="Pfam" id="PF12831">
    <property type="entry name" value="FAD_oxidored"/>
    <property type="match status" value="1"/>
</dbReference>
<dbReference type="STRING" id="391626.OAN307_c15510"/>
<name>M9R3K5_9RHOB</name>
<accession>M9R3K5</accession>
<reference evidence="5 6" key="1">
    <citation type="journal article" date="2013" name="PLoS ONE">
        <title>Poles Apart: Arctic and Antarctic Octadecabacter strains Share High Genome Plasticity and a New Type of Xanthorhodopsin.</title>
        <authorList>
            <person name="Vollmers J."/>
            <person name="Voget S."/>
            <person name="Dietrich S."/>
            <person name="Gollnow K."/>
            <person name="Smits M."/>
            <person name="Meyer K."/>
            <person name="Brinkhoff T."/>
            <person name="Simon M."/>
            <person name="Daniel R."/>
        </authorList>
    </citation>
    <scope>NUCLEOTIDE SEQUENCE [LARGE SCALE GENOMIC DNA]</scope>
    <source>
        <strain evidence="5 6">307</strain>
    </source>
</reference>
<dbReference type="GO" id="GO:0051536">
    <property type="term" value="F:iron-sulfur cluster binding"/>
    <property type="evidence" value="ECO:0007669"/>
    <property type="project" value="UniProtKB-KW"/>
</dbReference>
<dbReference type="KEGG" id="oat:OAN307_c15510"/>
<dbReference type="HOGENOM" id="CLU_2826884_0_0_5"/>
<dbReference type="PANTHER" id="PTHR43498">
    <property type="entry name" value="FERREDOXIN:COB-COM HETERODISULFIDE REDUCTASE SUBUNIT A"/>
    <property type="match status" value="1"/>
</dbReference>
<dbReference type="AlphaFoldDB" id="M9R3K5"/>
<dbReference type="eggNOG" id="COG2303">
    <property type="taxonomic scope" value="Bacteria"/>
</dbReference>
<dbReference type="InterPro" id="IPR039650">
    <property type="entry name" value="HdrA-like"/>
</dbReference>
<sequence length="66" mass="6717">MFAGRILSADPVAFASVRGMPQCIAMGQATGTAAALALDAGCAVQQIDASRLIAQLTGRGIDRLAR</sequence>
<evidence type="ECO:0000313" key="6">
    <source>
        <dbReference type="Proteomes" id="UP000005307"/>
    </source>
</evidence>
<dbReference type="RefSeq" id="WP_015499259.1">
    <property type="nucleotide sequence ID" value="NC_020911.1"/>
</dbReference>
<organism evidence="5 6">
    <name type="scientific">Octadecabacter antarcticus 307</name>
    <dbReference type="NCBI Taxonomy" id="391626"/>
    <lineage>
        <taxon>Bacteria</taxon>
        <taxon>Pseudomonadati</taxon>
        <taxon>Pseudomonadota</taxon>
        <taxon>Alphaproteobacteria</taxon>
        <taxon>Rhodobacterales</taxon>
        <taxon>Roseobacteraceae</taxon>
        <taxon>Octadecabacter</taxon>
    </lineage>
</organism>
<evidence type="ECO:0008006" key="7">
    <source>
        <dbReference type="Google" id="ProtNLM"/>
    </source>
</evidence>
<keyword evidence="2" id="KW-0560">Oxidoreductase</keyword>
<keyword evidence="4" id="KW-0411">Iron-sulfur</keyword>
<dbReference type="GO" id="GO:0046872">
    <property type="term" value="F:metal ion binding"/>
    <property type="evidence" value="ECO:0007669"/>
    <property type="project" value="UniProtKB-KW"/>
</dbReference>
<dbReference type="EMBL" id="CP003740">
    <property type="protein sequence ID" value="AGI67224.1"/>
    <property type="molecule type" value="Genomic_DNA"/>
</dbReference>
<dbReference type="PANTHER" id="PTHR43498:SF1">
    <property type="entry name" value="COB--COM HETERODISULFIDE REDUCTASE IRON-SULFUR SUBUNIT A"/>
    <property type="match status" value="1"/>
</dbReference>
<keyword evidence="3" id="KW-0408">Iron</keyword>
<dbReference type="Proteomes" id="UP000005307">
    <property type="component" value="Chromosome"/>
</dbReference>
<protein>
    <recommendedName>
        <fullName evidence="7">FAD-dependent oxidoreductase</fullName>
    </recommendedName>
</protein>
<evidence type="ECO:0000256" key="4">
    <source>
        <dbReference type="ARBA" id="ARBA00023014"/>
    </source>
</evidence>
<evidence type="ECO:0000313" key="5">
    <source>
        <dbReference type="EMBL" id="AGI67224.1"/>
    </source>
</evidence>
<proteinExistence type="predicted"/>
<keyword evidence="1" id="KW-0479">Metal-binding</keyword>
<gene>
    <name evidence="5" type="ORF">OAN307_c15510</name>
</gene>
<evidence type="ECO:0000256" key="2">
    <source>
        <dbReference type="ARBA" id="ARBA00023002"/>
    </source>
</evidence>